<dbReference type="AlphaFoldDB" id="A0A0R2MPF3"/>
<evidence type="ECO:0000256" key="1">
    <source>
        <dbReference type="SAM" id="Phobius"/>
    </source>
</evidence>
<dbReference type="PATRIC" id="fig|1293598.4.peg.2401"/>
<comment type="caution">
    <text evidence="2">The sequence shown here is derived from an EMBL/GenBank/DDBJ whole genome shotgun (WGS) entry which is preliminary data.</text>
</comment>
<dbReference type="EMBL" id="JQCE01000064">
    <property type="protein sequence ID" value="KRO15529.1"/>
    <property type="molecule type" value="Genomic_DNA"/>
</dbReference>
<keyword evidence="1" id="KW-1133">Transmembrane helix</keyword>
<reference evidence="2 3" key="1">
    <citation type="journal article" date="2015" name="Genome Announc.">
        <title>Expanding the biotechnology potential of lactobacilli through comparative genomics of 213 strains and associated genera.</title>
        <authorList>
            <person name="Sun Z."/>
            <person name="Harris H.M."/>
            <person name="McCann A."/>
            <person name="Guo C."/>
            <person name="Argimon S."/>
            <person name="Zhang W."/>
            <person name="Yang X."/>
            <person name="Jeffery I.B."/>
            <person name="Cooney J.C."/>
            <person name="Kagawa T.F."/>
            <person name="Liu W."/>
            <person name="Song Y."/>
            <person name="Salvetti E."/>
            <person name="Wrobel A."/>
            <person name="Rasinkangas P."/>
            <person name="Parkhill J."/>
            <person name="Rea M.C."/>
            <person name="O'Sullivan O."/>
            <person name="Ritari J."/>
            <person name="Douillard F.P."/>
            <person name="Paul Ross R."/>
            <person name="Yang R."/>
            <person name="Briner A.E."/>
            <person name="Felis G.E."/>
            <person name="de Vos W.M."/>
            <person name="Barrangou R."/>
            <person name="Klaenhammer T.R."/>
            <person name="Caufield P.W."/>
            <person name="Cui Y."/>
            <person name="Zhang H."/>
            <person name="O'Toole P.W."/>
        </authorList>
    </citation>
    <scope>NUCLEOTIDE SEQUENCE [LARGE SCALE GENOMIC DNA]</scope>
    <source>
        <strain evidence="2 3">DSM 24301</strain>
    </source>
</reference>
<sequence>MLVPTFSLTVRRYRDVGMRPGYAYVIHGGQVVISLTTNVMSASMFHRFVFLNWIVAVLAIIEFIIVLRPSAQVDQS</sequence>
<feature type="transmembrane region" description="Helical" evidence="1">
    <location>
        <begin position="48"/>
        <end position="67"/>
    </location>
</feature>
<dbReference type="Proteomes" id="UP000050969">
    <property type="component" value="Unassembled WGS sequence"/>
</dbReference>
<proteinExistence type="predicted"/>
<dbReference type="STRING" id="1293598.IV56_GL002298"/>
<name>A0A0R2MPF3_9LACO</name>
<evidence type="ECO:0000313" key="3">
    <source>
        <dbReference type="Proteomes" id="UP000050969"/>
    </source>
</evidence>
<organism evidence="2 3">
    <name type="scientific">Lacticaseibacillus saniviri JCM 17471 = DSM 24301</name>
    <dbReference type="NCBI Taxonomy" id="1293598"/>
    <lineage>
        <taxon>Bacteria</taxon>
        <taxon>Bacillati</taxon>
        <taxon>Bacillota</taxon>
        <taxon>Bacilli</taxon>
        <taxon>Lactobacillales</taxon>
        <taxon>Lactobacillaceae</taxon>
        <taxon>Lacticaseibacillus</taxon>
    </lineage>
</organism>
<keyword evidence="1" id="KW-0472">Membrane</keyword>
<keyword evidence="3" id="KW-1185">Reference proteome</keyword>
<feature type="transmembrane region" description="Helical" evidence="1">
    <location>
        <begin position="21"/>
        <end position="42"/>
    </location>
</feature>
<keyword evidence="1" id="KW-0812">Transmembrane</keyword>
<gene>
    <name evidence="2" type="ORF">IV56_GL002298</name>
</gene>
<accession>A0A0R2MPF3</accession>
<evidence type="ECO:0000313" key="2">
    <source>
        <dbReference type="EMBL" id="KRO15529.1"/>
    </source>
</evidence>
<protein>
    <submittedName>
        <fullName evidence="2">Uncharacterized protein</fullName>
    </submittedName>
</protein>